<evidence type="ECO:0000256" key="1">
    <source>
        <dbReference type="ARBA" id="ARBA00006484"/>
    </source>
</evidence>
<name>A0ABQ9NFY6_9PEZI</name>
<protein>
    <recommendedName>
        <fullName evidence="7">Transcription factor domain-containing protein</fullName>
    </recommendedName>
</protein>
<keyword evidence="2" id="KW-0521">NADP</keyword>
<accession>A0ABQ9NFY6</accession>
<keyword evidence="6" id="KW-1185">Reference proteome</keyword>
<reference evidence="5" key="1">
    <citation type="submission" date="2022-10" db="EMBL/GenBank/DDBJ databases">
        <title>Culturing micro-colonial fungi from biological soil crusts in the Mojave desert and describing Neophaeococcomyces mojavensis, and introducing the new genera and species Taxawa tesnikishii.</title>
        <authorList>
            <person name="Kurbessoian T."/>
            <person name="Stajich J.E."/>
        </authorList>
    </citation>
    <scope>NUCLEOTIDE SEQUENCE</scope>
    <source>
        <strain evidence="5">TK_1</strain>
    </source>
</reference>
<evidence type="ECO:0000256" key="3">
    <source>
        <dbReference type="ARBA" id="ARBA00023002"/>
    </source>
</evidence>
<dbReference type="InterPro" id="IPR036291">
    <property type="entry name" value="NAD(P)-bd_dom_sf"/>
</dbReference>
<comment type="similarity">
    <text evidence="1">Belongs to the short-chain dehydrogenases/reductases (SDR) family.</text>
</comment>
<dbReference type="Gene3D" id="3.40.50.720">
    <property type="entry name" value="NAD(P)-binding Rossmann-like Domain"/>
    <property type="match status" value="1"/>
</dbReference>
<organism evidence="5 6">
    <name type="scientific">Coniosporium apollinis</name>
    <dbReference type="NCBI Taxonomy" id="61459"/>
    <lineage>
        <taxon>Eukaryota</taxon>
        <taxon>Fungi</taxon>
        <taxon>Dikarya</taxon>
        <taxon>Ascomycota</taxon>
        <taxon>Pezizomycotina</taxon>
        <taxon>Dothideomycetes</taxon>
        <taxon>Dothideomycetes incertae sedis</taxon>
        <taxon>Coniosporium</taxon>
    </lineage>
</organism>
<dbReference type="Pfam" id="PF13561">
    <property type="entry name" value="adh_short_C2"/>
    <property type="match status" value="1"/>
</dbReference>
<proteinExistence type="inferred from homology"/>
<dbReference type="PROSITE" id="PS00061">
    <property type="entry name" value="ADH_SHORT"/>
    <property type="match status" value="1"/>
</dbReference>
<dbReference type="Proteomes" id="UP001172684">
    <property type="component" value="Unassembled WGS sequence"/>
</dbReference>
<evidence type="ECO:0000313" key="5">
    <source>
        <dbReference type="EMBL" id="KAJ9655664.1"/>
    </source>
</evidence>
<evidence type="ECO:0008006" key="7">
    <source>
        <dbReference type="Google" id="ProtNLM"/>
    </source>
</evidence>
<dbReference type="PANTHER" id="PTHR43008">
    <property type="entry name" value="BENZIL REDUCTASE"/>
    <property type="match status" value="1"/>
</dbReference>
<gene>
    <name evidence="5" type="ORF">H2201_008759</name>
</gene>
<dbReference type="EMBL" id="JAPDRL010000158">
    <property type="protein sequence ID" value="KAJ9655664.1"/>
    <property type="molecule type" value="Genomic_DNA"/>
</dbReference>
<keyword evidence="3" id="KW-0560">Oxidoreductase</keyword>
<dbReference type="InterPro" id="IPR021858">
    <property type="entry name" value="Fun_TF"/>
</dbReference>
<dbReference type="CDD" id="cd12148">
    <property type="entry name" value="fungal_TF_MHR"/>
    <property type="match status" value="1"/>
</dbReference>
<dbReference type="InterPro" id="IPR020904">
    <property type="entry name" value="Sc_DH/Rdtase_CS"/>
</dbReference>
<dbReference type="PRINTS" id="PR00081">
    <property type="entry name" value="GDHRDH"/>
</dbReference>
<dbReference type="PANTHER" id="PTHR43008:SF9">
    <property type="entry name" value="OXIDOREDUCTASE"/>
    <property type="match status" value="1"/>
</dbReference>
<evidence type="ECO:0000313" key="6">
    <source>
        <dbReference type="Proteomes" id="UP001172684"/>
    </source>
</evidence>
<evidence type="ECO:0000256" key="2">
    <source>
        <dbReference type="ARBA" id="ARBA00022857"/>
    </source>
</evidence>
<dbReference type="SUPFAM" id="SSF51735">
    <property type="entry name" value="NAD(P)-binding Rossmann-fold domains"/>
    <property type="match status" value="1"/>
</dbReference>
<sequence length="824" mass="89656">MPPAAVVSDIALPSSVPESKQTPANASHSTLFSLSNKTVAITGGGRGLGITLAAAVLEAGGHAACLDILETASAVEWAALQKTAKHAGLHVSYHQCDITDEERLSRTMDEIAAEGTRLQAPFYGAIACAGIQQKIPAVDYPAADFERILRVNVLGAFLTVKHSARILMESGVKGSIVMVASMSGQIANRGLTCTAYNTSKSAVQQMCRSVAQEWGRYGIRVNTLSPGYIRTAMTDELLAAEPEVEKTWMAGALLGRLGAPEDFKAPTIFLLGPGSSFMTGADLRIMNVTPEVIRDYWHDMKMTHDSLSGGEGSSTSRVGLAEEPDVSILVGDHQAASTSSPAGATTMPIPSNDASYPLEGDMQGHHETHLETQDTGFGTRASYHTPGVGPTMFAPPSIPDYEGSSNEILPIPQLTAEFAAAHLLALRETHSELPVMVDGSQQIPSTHAMRPNSTRGVPMLTPNFGEEMLDDGIFLPGSTYQELHTTLRTHIFNTARSNAATGYGTPEYGPGRESSAEQNNNHGLNFTATATFDRHESDHGEAMSHRAPELTQHQEYELWKNYTDELAPWLDKFDNQCHFGHKLPPLAKSHAHLRYSILALSARQLERKDHSRPSASLALYQEAIHQLLPELQTRNTAVIASCVVLCVLEMMSCAPKEWRRHLDGCASLMESVGINGFVGGIEQALFWCFARMDVCGGLISSDRTLIPIGNWASKLSLADDVRLFREASSFDTYANYAVFLCGQVLDLFASYAAADKEIHATSYAKRWSELFEYIEDWYLNRPEEMRSILHGQADKEDHSRPFPILLFGNAPAGELLCPRNIDLS</sequence>
<feature type="region of interest" description="Disordered" evidence="4">
    <location>
        <begin position="379"/>
        <end position="399"/>
    </location>
</feature>
<comment type="caution">
    <text evidence="5">The sequence shown here is derived from an EMBL/GenBank/DDBJ whole genome shotgun (WGS) entry which is preliminary data.</text>
</comment>
<dbReference type="Pfam" id="PF11951">
    <property type="entry name" value="Fungal_trans_2"/>
    <property type="match status" value="1"/>
</dbReference>
<evidence type="ECO:0000256" key="4">
    <source>
        <dbReference type="SAM" id="MobiDB-lite"/>
    </source>
</evidence>
<dbReference type="InterPro" id="IPR002347">
    <property type="entry name" value="SDR_fam"/>
</dbReference>